<dbReference type="eggNOG" id="COG0704">
    <property type="taxonomic scope" value="Bacteria"/>
</dbReference>
<dbReference type="PANTHER" id="PTHR42930:SF3">
    <property type="entry name" value="PHOSPHATE-SPECIFIC TRANSPORT SYSTEM ACCESSORY PROTEIN PHOU"/>
    <property type="match status" value="1"/>
</dbReference>
<comment type="subcellular location">
    <subcellularLocation>
        <location evidence="1 7">Cytoplasm</location>
    </subcellularLocation>
</comment>
<dbReference type="Gene3D" id="1.20.58.220">
    <property type="entry name" value="Phosphate transport system protein phou homolog 2, domain 2"/>
    <property type="match status" value="1"/>
</dbReference>
<dbReference type="EMBL" id="ADCX01000003">
    <property type="protein sequence ID" value="EFG26864.1"/>
    <property type="molecule type" value="Genomic_DNA"/>
</dbReference>
<dbReference type="AlphaFoldDB" id="W5IIM9"/>
<reference evidence="9 10" key="1">
    <citation type="submission" date="2012-01" db="EMBL/GenBank/DDBJ databases">
        <title>The Genome Sequence of Scardovia inopinata F0304.</title>
        <authorList>
            <consortium name="The Broad Institute Genome Sequencing Platform"/>
            <person name="Ward D."/>
            <person name="Earl A."/>
            <person name="Feldgarden M."/>
            <person name="Gevers D."/>
            <person name="Young S."/>
            <person name="Zeng Q."/>
            <person name="Koehrsen M."/>
            <person name="Alvarado L."/>
            <person name="Berlin A.M."/>
            <person name="Borenstein D."/>
            <person name="Chapman S.B."/>
            <person name="Chen Z."/>
            <person name="Engels R."/>
            <person name="Freedman E."/>
            <person name="Gellesch M."/>
            <person name="Goldberg J."/>
            <person name="Griggs A."/>
            <person name="Gujja S."/>
            <person name="Heilman E.R."/>
            <person name="Heiman D.I."/>
            <person name="Hepburn T.A."/>
            <person name="Howarth C."/>
            <person name="Jen D."/>
            <person name="Larson L."/>
            <person name="Mehta T."/>
            <person name="Park D."/>
            <person name="Pearson M."/>
            <person name="Richards J."/>
            <person name="Roberts A."/>
            <person name="Saif S."/>
            <person name="Shea T.D."/>
            <person name="Shenoy N."/>
            <person name="Sisk P."/>
            <person name="Stolte C."/>
            <person name="Sykes S.N."/>
            <person name="Walk T."/>
            <person name="White J."/>
            <person name="Yandava C."/>
            <person name="Izard J."/>
            <person name="Baranova O.V."/>
            <person name="Blanton J.M."/>
            <person name="Tanner A.C."/>
            <person name="Dewhirst F."/>
            <person name="Haas B."/>
            <person name="Nusbaum C."/>
            <person name="Birren B."/>
        </authorList>
    </citation>
    <scope>NUCLEOTIDE SEQUENCE [LARGE SCALE GENOMIC DNA]</scope>
    <source>
        <strain evidence="9 10">F0304</strain>
    </source>
</reference>
<keyword evidence="6 7" id="KW-0592">Phosphate transport</keyword>
<evidence type="ECO:0000256" key="4">
    <source>
        <dbReference type="ARBA" id="ARBA00022448"/>
    </source>
</evidence>
<comment type="similarity">
    <text evidence="2 7">Belongs to the PhoU family.</text>
</comment>
<dbReference type="Proteomes" id="UP000005777">
    <property type="component" value="Unassembled WGS sequence"/>
</dbReference>
<evidence type="ECO:0000313" key="9">
    <source>
        <dbReference type="EMBL" id="EFG26864.1"/>
    </source>
</evidence>
<keyword evidence="10" id="KW-1185">Reference proteome</keyword>
<dbReference type="Pfam" id="PF01895">
    <property type="entry name" value="PhoU"/>
    <property type="match status" value="2"/>
</dbReference>
<dbReference type="InterPro" id="IPR026022">
    <property type="entry name" value="PhoU_dom"/>
</dbReference>
<comment type="caution">
    <text evidence="9">The sequence shown here is derived from an EMBL/GenBank/DDBJ whole genome shotgun (WGS) entry which is preliminary data.</text>
</comment>
<comment type="function">
    <text evidence="7">Plays a role in the regulation of phosphate uptake.</text>
</comment>
<dbReference type="GO" id="GO:0030643">
    <property type="term" value="P:intracellular phosphate ion homeostasis"/>
    <property type="evidence" value="ECO:0007669"/>
    <property type="project" value="InterPro"/>
</dbReference>
<dbReference type="PANTHER" id="PTHR42930">
    <property type="entry name" value="PHOSPHATE-SPECIFIC TRANSPORT SYSTEM ACCESSORY PROTEIN PHOU"/>
    <property type="match status" value="1"/>
</dbReference>
<dbReference type="InterPro" id="IPR028366">
    <property type="entry name" value="PhoU"/>
</dbReference>
<evidence type="ECO:0000256" key="5">
    <source>
        <dbReference type="ARBA" id="ARBA00022490"/>
    </source>
</evidence>
<dbReference type="NCBIfam" id="TIGR02135">
    <property type="entry name" value="phoU_full"/>
    <property type="match status" value="1"/>
</dbReference>
<dbReference type="HOGENOM" id="CLU_078518_1_0_11"/>
<evidence type="ECO:0000256" key="6">
    <source>
        <dbReference type="ARBA" id="ARBA00022592"/>
    </source>
</evidence>
<feature type="domain" description="PhoU" evidence="8">
    <location>
        <begin position="123"/>
        <end position="202"/>
    </location>
</feature>
<evidence type="ECO:0000259" key="8">
    <source>
        <dbReference type="Pfam" id="PF01895"/>
    </source>
</evidence>
<dbReference type="GO" id="GO:0005737">
    <property type="term" value="C:cytoplasm"/>
    <property type="evidence" value="ECO:0007669"/>
    <property type="project" value="UniProtKB-SubCell"/>
</dbReference>
<gene>
    <name evidence="9" type="ORF">HMPREF9020_00493</name>
</gene>
<proteinExistence type="inferred from homology"/>
<comment type="subunit">
    <text evidence="3 7">Homodimer.</text>
</comment>
<keyword evidence="4 7" id="KW-0813">Transport</keyword>
<evidence type="ECO:0000256" key="1">
    <source>
        <dbReference type="ARBA" id="ARBA00004496"/>
    </source>
</evidence>
<accession>W5IIM9</accession>
<sequence length="228" mass="25707">MRVIFTQELKMVADNLDRMSNGVHLAIVKAGQALLNTDIDAAQEVIDGDDQLDKLENSILEHCVKLLAQQSPVATDLRVVVATIRLASTFERMGDLARHIAETTRRAYPNSAIIDQTREIFEKMQEFDATVSAELTSILNTRDTELAEKIIVNDDVLDNLHKQTFDIATSDSWEGSRQQIIDLVLLGRYYERFGDHAVSVARMLIYMVSGFDPTKQPQLEKDQEVSNK</sequence>
<evidence type="ECO:0000256" key="3">
    <source>
        <dbReference type="ARBA" id="ARBA00011738"/>
    </source>
</evidence>
<protein>
    <recommendedName>
        <fullName evidence="7">Phosphate-specific transport system accessory protein PhoU</fullName>
    </recommendedName>
</protein>
<dbReference type="GO" id="GO:0006817">
    <property type="term" value="P:phosphate ion transport"/>
    <property type="evidence" value="ECO:0007669"/>
    <property type="project" value="UniProtKB-KW"/>
</dbReference>
<dbReference type="PIRSF" id="PIRSF003107">
    <property type="entry name" value="PhoU"/>
    <property type="match status" value="1"/>
</dbReference>
<feature type="domain" description="PhoU" evidence="8">
    <location>
        <begin position="16"/>
        <end position="103"/>
    </location>
</feature>
<dbReference type="InterPro" id="IPR038078">
    <property type="entry name" value="PhoU-like_sf"/>
</dbReference>
<name>W5IIM9_SCAIO</name>
<evidence type="ECO:0000256" key="2">
    <source>
        <dbReference type="ARBA" id="ARBA00008107"/>
    </source>
</evidence>
<dbReference type="SUPFAM" id="SSF109755">
    <property type="entry name" value="PhoU-like"/>
    <property type="match status" value="1"/>
</dbReference>
<organism evidence="9 10">
    <name type="scientific">Scardovia inopinata F0304</name>
    <dbReference type="NCBI Taxonomy" id="641146"/>
    <lineage>
        <taxon>Bacteria</taxon>
        <taxon>Bacillati</taxon>
        <taxon>Actinomycetota</taxon>
        <taxon>Actinomycetes</taxon>
        <taxon>Bifidobacteriales</taxon>
        <taxon>Bifidobacteriaceae</taxon>
        <taxon>Scardovia</taxon>
    </lineage>
</organism>
<keyword evidence="5 7" id="KW-0963">Cytoplasm</keyword>
<evidence type="ECO:0000313" key="10">
    <source>
        <dbReference type="Proteomes" id="UP000005777"/>
    </source>
</evidence>
<evidence type="ECO:0000256" key="7">
    <source>
        <dbReference type="PIRNR" id="PIRNR003107"/>
    </source>
</evidence>
<dbReference type="FunFam" id="1.20.58.220:FF:000004">
    <property type="entry name" value="Phosphate-specific transport system accessory protein PhoU"/>
    <property type="match status" value="1"/>
</dbReference>
<dbReference type="GO" id="GO:0045936">
    <property type="term" value="P:negative regulation of phosphate metabolic process"/>
    <property type="evidence" value="ECO:0007669"/>
    <property type="project" value="InterPro"/>
</dbReference>
<dbReference type="RefSeq" id="WP_006292848.1">
    <property type="nucleotide sequence ID" value="NZ_GG770225.1"/>
</dbReference>